<dbReference type="InterPro" id="IPR018550">
    <property type="entry name" value="Lipid-A_deacylase-rel"/>
</dbReference>
<dbReference type="Gene3D" id="2.40.160.20">
    <property type="match status" value="1"/>
</dbReference>
<keyword evidence="2" id="KW-1185">Reference proteome</keyword>
<dbReference type="Proteomes" id="UP000216605">
    <property type="component" value="Unassembled WGS sequence"/>
</dbReference>
<evidence type="ECO:0000313" key="1">
    <source>
        <dbReference type="EMBL" id="OYQ36772.1"/>
    </source>
</evidence>
<dbReference type="RefSeq" id="WP_094414863.1">
    <property type="nucleotide sequence ID" value="NZ_NOXV01000266.1"/>
</dbReference>
<gene>
    <name evidence="1" type="ORF">CHU92_09250</name>
</gene>
<protein>
    <submittedName>
        <fullName evidence="1">Deacylase</fullName>
    </submittedName>
</protein>
<dbReference type="EMBL" id="NOXV01000266">
    <property type="protein sequence ID" value="OYQ36772.1"/>
    <property type="molecule type" value="Genomic_DNA"/>
</dbReference>
<proteinExistence type="predicted"/>
<dbReference type="Pfam" id="PF09411">
    <property type="entry name" value="PagL"/>
    <property type="match status" value="1"/>
</dbReference>
<organism evidence="1 2">
    <name type="scientific">Flavobacterium cyanobacteriorum</name>
    <dbReference type="NCBI Taxonomy" id="2022802"/>
    <lineage>
        <taxon>Bacteria</taxon>
        <taxon>Pseudomonadati</taxon>
        <taxon>Bacteroidota</taxon>
        <taxon>Flavobacteriia</taxon>
        <taxon>Flavobacteriales</taxon>
        <taxon>Flavobacteriaceae</taxon>
        <taxon>Flavobacterium</taxon>
    </lineage>
</organism>
<comment type="caution">
    <text evidence="1">The sequence shown here is derived from an EMBL/GenBank/DDBJ whole genome shotgun (WGS) entry which is preliminary data.</text>
</comment>
<sequence length="364" mass="41571">MRHLLYIVLFCPLLLSGQKHEGKYSIDVNYFYGNIVPHSNAIKHLITAHPEGVIISFNKRTFGNKAWEALYNYPDVGLSFHYQAMKNPVLGDMYGLYGHYNFYFLKRHLMFRIGQGIAYNTNPYDRETNFRNQAYGVHLMPSSYFMLNFQKAGIWKGFGIQAGLTFIHHSNANIKAPNTSTNTFAVTAGLHYSFNKKAGNSYTFPVKDSVKFSEPLKYTLAFRGGINQSDVIGSEQYPYYAASFYVDKRWCRKSAFQVGTDIFWAKYLEEYIRYKAISYPEEQIDAGTDYRKIGVFLGHELFINNLSLEAQAGVYVYSPFKSTGNAYQRIGLKYYFGNKIFGAVSLKTHAAQAEVLELGVGVRL</sequence>
<dbReference type="AlphaFoldDB" id="A0A255Z5R6"/>
<reference evidence="1 2" key="1">
    <citation type="submission" date="2017-07" db="EMBL/GenBank/DDBJ databases">
        <title>Flavobacterium cyanobacteriorum sp. nov., isolated from cyanobacterial aggregates in a eutrophic lake.</title>
        <authorList>
            <person name="Cai H."/>
        </authorList>
    </citation>
    <scope>NUCLEOTIDE SEQUENCE [LARGE SCALE GENOMIC DNA]</scope>
    <source>
        <strain evidence="1 2">TH021</strain>
    </source>
</reference>
<accession>A0A255Z5R6</accession>
<name>A0A255Z5R6_9FLAO</name>
<evidence type="ECO:0000313" key="2">
    <source>
        <dbReference type="Proteomes" id="UP000216605"/>
    </source>
</evidence>
<dbReference type="OrthoDB" id="627554at2"/>